<proteinExistence type="inferred from homology"/>
<gene>
    <name evidence="3" type="ORF">LY04_02707</name>
</gene>
<dbReference type="PANTHER" id="PTHR38432:SF1">
    <property type="entry name" value="TELA-LIKE PROTEIN SAOUHSC_01408"/>
    <property type="match status" value="1"/>
</dbReference>
<feature type="region of interest" description="Disordered" evidence="2">
    <location>
        <begin position="1"/>
        <end position="22"/>
    </location>
</feature>
<comment type="caution">
    <text evidence="3">The sequence shown here is derived from an EMBL/GenBank/DDBJ whole genome shotgun (WGS) entry which is preliminary data.</text>
</comment>
<protein>
    <submittedName>
        <fullName evidence="3">Toxic anion resistance protein TelA</fullName>
    </submittedName>
</protein>
<evidence type="ECO:0000313" key="4">
    <source>
        <dbReference type="Proteomes" id="UP000295058"/>
    </source>
</evidence>
<dbReference type="PANTHER" id="PTHR38432">
    <property type="entry name" value="TELA-LIKE PROTEIN SAOUHSC_01408"/>
    <property type="match status" value="1"/>
</dbReference>
<organism evidence="3 4">
    <name type="scientific">Oceanimonas baumannii</name>
    <dbReference type="NCBI Taxonomy" id="129578"/>
    <lineage>
        <taxon>Bacteria</taxon>
        <taxon>Pseudomonadati</taxon>
        <taxon>Pseudomonadota</taxon>
        <taxon>Gammaproteobacteria</taxon>
        <taxon>Aeromonadales</taxon>
        <taxon>Aeromonadaceae</taxon>
        <taxon>Oceanimonas</taxon>
    </lineage>
</organism>
<evidence type="ECO:0000256" key="2">
    <source>
        <dbReference type="SAM" id="MobiDB-lite"/>
    </source>
</evidence>
<evidence type="ECO:0000313" key="3">
    <source>
        <dbReference type="EMBL" id="TDW57626.1"/>
    </source>
</evidence>
<dbReference type="Proteomes" id="UP000295058">
    <property type="component" value="Unassembled WGS sequence"/>
</dbReference>
<dbReference type="InterPro" id="IPR008863">
    <property type="entry name" value="Toxic_anion-R_TelA"/>
</dbReference>
<keyword evidence="4" id="KW-1185">Reference proteome</keyword>
<comment type="similarity">
    <text evidence="1">Belongs to the TelA family.</text>
</comment>
<name>A0ABY2EWJ4_9GAMM</name>
<evidence type="ECO:0000256" key="1">
    <source>
        <dbReference type="ARBA" id="ARBA00005541"/>
    </source>
</evidence>
<dbReference type="EMBL" id="SODO01000011">
    <property type="protein sequence ID" value="TDW57626.1"/>
    <property type="molecule type" value="Genomic_DNA"/>
</dbReference>
<sequence length="227" mass="24981">MPNEAVIPTPAEPEQPGPEQQQVRAIAEAFDPLDSVATITFGKEAMERITAFSDRVLENIRSRDSGEAGQILDAMISEMKGCELDKIRPDGFLSRLPLIGELFQTFGNFVKGFESVKDRLDGLEGQLRAHEHQLATDIERLDGLYDENLALLQQLDLYIEAGRLKLAELQLQAVPALQSKAEASNDPVDAQALRDLQQALGRLEKRLANLGGVRLAALQTAPQIRLS</sequence>
<reference evidence="3 4" key="1">
    <citation type="submission" date="2019-03" db="EMBL/GenBank/DDBJ databases">
        <title>Genomic Encyclopedia of Archaeal and Bacterial Type Strains, Phase II (KMG-II): from individual species to whole genera.</title>
        <authorList>
            <person name="Goeker M."/>
        </authorList>
    </citation>
    <scope>NUCLEOTIDE SEQUENCE [LARGE SCALE GENOMIC DNA]</scope>
    <source>
        <strain evidence="3 4">DSM 15594</strain>
    </source>
</reference>
<accession>A0ABY2EWJ4</accession>
<dbReference type="Pfam" id="PF05816">
    <property type="entry name" value="TelA"/>
    <property type="match status" value="1"/>
</dbReference>